<proteinExistence type="predicted"/>
<dbReference type="HOGENOM" id="CLU_2504795_0_0_2"/>
<sequence>MEVSSSRIWLLRNFCHPVCVILQIHDVTTSICIHAHIASVSFSHKQRCMYIALDREMGTCERAIQQEIRSMTTNWSLAALLFSDV</sequence>
<accession>A0A075MMP7</accession>
<organism evidence="1 2">
    <name type="scientific">Candidatus Nitrososphaera evergladensis SR1</name>
    <dbReference type="NCBI Taxonomy" id="1459636"/>
    <lineage>
        <taxon>Archaea</taxon>
        <taxon>Nitrososphaerota</taxon>
        <taxon>Nitrososphaeria</taxon>
        <taxon>Nitrososphaerales</taxon>
        <taxon>Nitrososphaeraceae</taxon>
        <taxon>Nitrososphaera</taxon>
    </lineage>
</organism>
<protein>
    <submittedName>
        <fullName evidence="1">Uncharacterized protein</fullName>
    </submittedName>
</protein>
<dbReference type="Proteomes" id="UP000028194">
    <property type="component" value="Chromosome"/>
</dbReference>
<dbReference type="KEGG" id="nev:NTE_00343"/>
<reference evidence="1 2" key="1">
    <citation type="journal article" date="2014" name="PLoS ONE">
        <title>Genome Sequence of Candidatus Nitrososphaera evergladensis from Group I.1b Enriched from Everglades Soil Reveals Novel Genomic Features of the Ammonia-Oxidizing Archaea.</title>
        <authorList>
            <person name="Zhalnina K.V."/>
            <person name="Dias R."/>
            <person name="Leonard M.T."/>
            <person name="Dorr de Quadros P."/>
            <person name="Camargo F.A."/>
            <person name="Drew J.C."/>
            <person name="Farmerie W.G."/>
            <person name="Daroub S.H."/>
            <person name="Triplett E.W."/>
        </authorList>
    </citation>
    <scope>NUCLEOTIDE SEQUENCE [LARGE SCALE GENOMIC DNA]</scope>
    <source>
        <strain evidence="1 2">SR1</strain>
    </source>
</reference>
<gene>
    <name evidence="1" type="ORF">NTE_00343</name>
</gene>
<keyword evidence="2" id="KW-1185">Reference proteome</keyword>
<name>A0A075MMP7_9ARCH</name>
<evidence type="ECO:0000313" key="2">
    <source>
        <dbReference type="Proteomes" id="UP000028194"/>
    </source>
</evidence>
<evidence type="ECO:0000313" key="1">
    <source>
        <dbReference type="EMBL" id="AIF82425.1"/>
    </source>
</evidence>
<dbReference type="AlphaFoldDB" id="A0A075MMP7"/>
<dbReference type="EMBL" id="CP007174">
    <property type="protein sequence ID" value="AIF82425.1"/>
    <property type="molecule type" value="Genomic_DNA"/>
</dbReference>